<dbReference type="OrthoDB" id="7747825at2759"/>
<dbReference type="AlphaFoldDB" id="A0A1S4FTH1"/>
<dbReference type="EnsemblMetazoa" id="AAEL011407-RA">
    <property type="protein sequence ID" value="AAEL011407-PA"/>
    <property type="gene ID" value="AAEL011407"/>
</dbReference>
<evidence type="ECO:0000313" key="2">
    <source>
        <dbReference type="Proteomes" id="UP000008820"/>
    </source>
</evidence>
<keyword evidence="2" id="KW-1185">Reference proteome</keyword>
<reference evidence="1" key="2">
    <citation type="submission" date="2020-05" db="UniProtKB">
        <authorList>
            <consortium name="EnsemblMetazoa"/>
        </authorList>
    </citation>
    <scope>IDENTIFICATION</scope>
    <source>
        <strain evidence="1">LVP_AGWG</strain>
    </source>
</reference>
<dbReference type="InParanoid" id="A0A1S4FTH1"/>
<dbReference type="SMR" id="A0A1S4FTH1"/>
<dbReference type="InterPro" id="IPR016187">
    <property type="entry name" value="CTDL_fold"/>
</dbReference>
<dbReference type="FunCoup" id="A0A1S4FTH1">
    <property type="interactions" value="19"/>
</dbReference>
<dbReference type="SMART" id="SM00034">
    <property type="entry name" value="CLECT"/>
    <property type="match status" value="1"/>
</dbReference>
<dbReference type="Proteomes" id="UP000008820">
    <property type="component" value="Chromosome 3"/>
</dbReference>
<dbReference type="PANTHER" id="PTHR22803">
    <property type="entry name" value="MANNOSE, PHOSPHOLIPASE, LECTIN RECEPTOR RELATED"/>
    <property type="match status" value="1"/>
</dbReference>
<dbReference type="SUPFAM" id="SSF56436">
    <property type="entry name" value="C-type lectin-like"/>
    <property type="match status" value="1"/>
</dbReference>
<sequence length="156" mass="18092">MFGATSNSLKIVLIVLFYQLCCTHAQFNFHIAPYATNWFEASEYCHRMHWQLAIVDSEEKHNAVVDAAKATGLHSSGYFGVWLGATRLAQTDIFTWHNTGRILEFTRWAPGEPSEYGEECVMIAYWPSQGFYWTWNDAYCLEKYYAICEFRSCILD</sequence>
<dbReference type="CDD" id="cd00037">
    <property type="entry name" value="CLECT"/>
    <property type="match status" value="1"/>
</dbReference>
<organism evidence="1 2">
    <name type="scientific">Aedes aegypti</name>
    <name type="common">Yellowfever mosquito</name>
    <name type="synonym">Culex aegypti</name>
    <dbReference type="NCBI Taxonomy" id="7159"/>
    <lineage>
        <taxon>Eukaryota</taxon>
        <taxon>Metazoa</taxon>
        <taxon>Ecdysozoa</taxon>
        <taxon>Arthropoda</taxon>
        <taxon>Hexapoda</taxon>
        <taxon>Insecta</taxon>
        <taxon>Pterygota</taxon>
        <taxon>Neoptera</taxon>
        <taxon>Endopterygota</taxon>
        <taxon>Diptera</taxon>
        <taxon>Nematocera</taxon>
        <taxon>Culicoidea</taxon>
        <taxon>Culicidae</taxon>
        <taxon>Culicinae</taxon>
        <taxon>Aedini</taxon>
        <taxon>Aedes</taxon>
        <taxon>Stegomyia</taxon>
    </lineage>
</organism>
<dbReference type="InterPro" id="IPR001304">
    <property type="entry name" value="C-type_lectin-like"/>
</dbReference>
<dbReference type="InterPro" id="IPR016186">
    <property type="entry name" value="C-type_lectin-like/link_sf"/>
</dbReference>
<dbReference type="InterPro" id="IPR050111">
    <property type="entry name" value="C-type_lectin/snaclec_domain"/>
</dbReference>
<accession>A0A1S4FTH1</accession>
<evidence type="ECO:0000313" key="1">
    <source>
        <dbReference type="EnsemblMetazoa" id="AAEL011407-PA"/>
    </source>
</evidence>
<protein>
    <submittedName>
        <fullName evidence="1">Uncharacterized protein</fullName>
    </submittedName>
</protein>
<dbReference type="VEuPathDB" id="VectorBase:AAEL011407"/>
<name>A0A1S4FTH1_AEDAE</name>
<gene>
    <name evidence="1" type="primary">5574760</name>
</gene>
<proteinExistence type="predicted"/>
<dbReference type="PROSITE" id="PS50041">
    <property type="entry name" value="C_TYPE_LECTIN_2"/>
    <property type="match status" value="1"/>
</dbReference>
<dbReference type="Gene3D" id="3.10.100.10">
    <property type="entry name" value="Mannose-Binding Protein A, subunit A"/>
    <property type="match status" value="1"/>
</dbReference>
<dbReference type="Pfam" id="PF00059">
    <property type="entry name" value="Lectin_C"/>
    <property type="match status" value="1"/>
</dbReference>
<reference evidence="1 2" key="1">
    <citation type="submission" date="2017-06" db="EMBL/GenBank/DDBJ databases">
        <title>Aedes aegypti genome working group (AGWG) sequencing and assembly.</title>
        <authorList>
            <consortium name="Aedes aegypti Genome Working Group (AGWG)"/>
            <person name="Matthews B.J."/>
        </authorList>
    </citation>
    <scope>NUCLEOTIDE SEQUENCE [LARGE SCALE GENOMIC DNA]</scope>
    <source>
        <strain evidence="1 2">LVP_AGWG</strain>
    </source>
</reference>